<gene>
    <name evidence="2" type="ORF">QNI16_01195</name>
</gene>
<dbReference type="RefSeq" id="WP_313974964.1">
    <property type="nucleotide sequence ID" value="NZ_JASJOS010000001.1"/>
</dbReference>
<keyword evidence="1" id="KW-0472">Membrane</keyword>
<reference evidence="2" key="1">
    <citation type="submission" date="2023-05" db="EMBL/GenBank/DDBJ databases">
        <authorList>
            <person name="Zhang X."/>
        </authorList>
    </citation>
    <scope>NUCLEOTIDE SEQUENCE</scope>
    <source>
        <strain evidence="2">YF14B1</strain>
    </source>
</reference>
<comment type="caution">
    <text evidence="2">The sequence shown here is derived from an EMBL/GenBank/DDBJ whole genome shotgun (WGS) entry which is preliminary data.</text>
</comment>
<keyword evidence="1" id="KW-1133">Transmembrane helix</keyword>
<dbReference type="Proteomes" id="UP001241110">
    <property type="component" value="Unassembled WGS sequence"/>
</dbReference>
<organism evidence="2 3">
    <name type="scientific">Xanthocytophaga flava</name>
    <dbReference type="NCBI Taxonomy" id="3048013"/>
    <lineage>
        <taxon>Bacteria</taxon>
        <taxon>Pseudomonadati</taxon>
        <taxon>Bacteroidota</taxon>
        <taxon>Cytophagia</taxon>
        <taxon>Cytophagales</taxon>
        <taxon>Rhodocytophagaceae</taxon>
        <taxon>Xanthocytophaga</taxon>
    </lineage>
</organism>
<sequence>MRRHWILYALKVAFFISVGFFLFGWVIMKLWNLTVPSLFSGPMITFSQALGIFVISRLLLCGVRPLWKGKSSKRGYWRRKMEKHLSSMTPEEKEKLRQAYARRCGQWQEEEKQEEENRKEIVNQ</sequence>
<evidence type="ECO:0000256" key="1">
    <source>
        <dbReference type="SAM" id="Phobius"/>
    </source>
</evidence>
<dbReference type="EMBL" id="JASJOS010000001">
    <property type="protein sequence ID" value="MDJ1479076.1"/>
    <property type="molecule type" value="Genomic_DNA"/>
</dbReference>
<name>A0AAE3QI66_9BACT</name>
<accession>A0AAE3QI66</accession>
<evidence type="ECO:0000313" key="3">
    <source>
        <dbReference type="Proteomes" id="UP001241110"/>
    </source>
</evidence>
<feature type="transmembrane region" description="Helical" evidence="1">
    <location>
        <begin position="43"/>
        <end position="67"/>
    </location>
</feature>
<evidence type="ECO:0000313" key="2">
    <source>
        <dbReference type="EMBL" id="MDJ1479076.1"/>
    </source>
</evidence>
<dbReference type="AlphaFoldDB" id="A0AAE3QI66"/>
<feature type="transmembrane region" description="Helical" evidence="1">
    <location>
        <begin position="12"/>
        <end position="31"/>
    </location>
</feature>
<protein>
    <recommendedName>
        <fullName evidence="4">DUF1682 domain-containing protein</fullName>
    </recommendedName>
</protein>
<keyword evidence="1" id="KW-0812">Transmembrane</keyword>
<proteinExistence type="predicted"/>
<evidence type="ECO:0008006" key="4">
    <source>
        <dbReference type="Google" id="ProtNLM"/>
    </source>
</evidence>